<feature type="domain" description="ABC transmembrane type-1" evidence="12">
    <location>
        <begin position="96"/>
        <end position="377"/>
    </location>
</feature>
<dbReference type="InterPro" id="IPR003593">
    <property type="entry name" value="AAA+_ATPase"/>
</dbReference>
<dbReference type="PROSITE" id="PS00211">
    <property type="entry name" value="ABC_TRANSPORTER_1"/>
    <property type="match status" value="1"/>
</dbReference>
<dbReference type="InterPro" id="IPR050173">
    <property type="entry name" value="ABC_transporter_C-like"/>
</dbReference>
<keyword evidence="5" id="KW-0547">Nucleotide-binding</keyword>
<evidence type="ECO:0000313" key="14">
    <source>
        <dbReference type="RefSeq" id="XP_026727333.1"/>
    </source>
</evidence>
<evidence type="ECO:0000256" key="1">
    <source>
        <dbReference type="ARBA" id="ARBA00004141"/>
    </source>
</evidence>
<comment type="subcellular location">
    <subcellularLocation>
        <location evidence="1">Membrane</location>
        <topology evidence="1">Multi-pass membrane protein</topology>
    </subcellularLocation>
</comment>
<feature type="transmembrane region" description="Helical" evidence="10">
    <location>
        <begin position="92"/>
        <end position="121"/>
    </location>
</feature>
<feature type="transmembrane region" description="Helical" evidence="10">
    <location>
        <begin position="206"/>
        <end position="228"/>
    </location>
</feature>
<dbReference type="KEGG" id="tnl:113493522"/>
<dbReference type="PANTHER" id="PTHR24223">
    <property type="entry name" value="ATP-BINDING CASSETTE SUB-FAMILY C"/>
    <property type="match status" value="1"/>
</dbReference>
<feature type="transmembrane region" description="Helical" evidence="10">
    <location>
        <begin position="1010"/>
        <end position="1030"/>
    </location>
</feature>
<dbReference type="FunFam" id="3.40.50.300:FF:000973">
    <property type="entry name" value="Multidrug resistance-associated protein 4"/>
    <property type="match status" value="1"/>
</dbReference>
<feature type="transmembrane region" description="Helical" evidence="10">
    <location>
        <begin position="716"/>
        <end position="735"/>
    </location>
</feature>
<keyword evidence="4" id="KW-0677">Repeat</keyword>
<feature type="transmembrane region" description="Helical" evidence="10">
    <location>
        <begin position="901"/>
        <end position="921"/>
    </location>
</feature>
<evidence type="ECO:0000256" key="2">
    <source>
        <dbReference type="ARBA" id="ARBA00022448"/>
    </source>
</evidence>
<dbReference type="Gene3D" id="3.40.50.300">
    <property type="entry name" value="P-loop containing nucleotide triphosphate hydrolases"/>
    <property type="match status" value="2"/>
</dbReference>
<organism evidence="13 14">
    <name type="scientific">Trichoplusia ni</name>
    <name type="common">Cabbage looper</name>
    <dbReference type="NCBI Taxonomy" id="7111"/>
    <lineage>
        <taxon>Eukaryota</taxon>
        <taxon>Metazoa</taxon>
        <taxon>Ecdysozoa</taxon>
        <taxon>Arthropoda</taxon>
        <taxon>Hexapoda</taxon>
        <taxon>Insecta</taxon>
        <taxon>Pterygota</taxon>
        <taxon>Neoptera</taxon>
        <taxon>Endopterygota</taxon>
        <taxon>Lepidoptera</taxon>
        <taxon>Glossata</taxon>
        <taxon>Ditrysia</taxon>
        <taxon>Noctuoidea</taxon>
        <taxon>Noctuidae</taxon>
        <taxon>Plusiinae</taxon>
        <taxon>Trichoplusia</taxon>
    </lineage>
</organism>
<evidence type="ECO:0000259" key="11">
    <source>
        <dbReference type="PROSITE" id="PS50893"/>
    </source>
</evidence>
<evidence type="ECO:0000256" key="4">
    <source>
        <dbReference type="ARBA" id="ARBA00022737"/>
    </source>
</evidence>
<feature type="transmembrane region" description="Helical" evidence="10">
    <location>
        <begin position="133"/>
        <end position="154"/>
    </location>
</feature>
<dbReference type="GO" id="GO:0005524">
    <property type="term" value="F:ATP binding"/>
    <property type="evidence" value="ECO:0007669"/>
    <property type="project" value="UniProtKB-KW"/>
</dbReference>
<proteinExistence type="predicted"/>
<dbReference type="InterPro" id="IPR044726">
    <property type="entry name" value="ABCC_6TM_D2"/>
</dbReference>
<keyword evidence="7 10" id="KW-1133">Transmembrane helix</keyword>
<dbReference type="OrthoDB" id="6500128at2759"/>
<evidence type="ECO:0000313" key="13">
    <source>
        <dbReference type="Proteomes" id="UP000322000"/>
    </source>
</evidence>
<feature type="domain" description="ABC transporter" evidence="11">
    <location>
        <begin position="1102"/>
        <end position="1331"/>
    </location>
</feature>
<dbReference type="GO" id="GO:0140359">
    <property type="term" value="F:ABC-type transporter activity"/>
    <property type="evidence" value="ECO:0007669"/>
    <property type="project" value="InterPro"/>
</dbReference>
<evidence type="ECO:0000256" key="8">
    <source>
        <dbReference type="ARBA" id="ARBA00023136"/>
    </source>
</evidence>
<feature type="domain" description="ABC transporter" evidence="11">
    <location>
        <begin position="428"/>
        <end position="652"/>
    </location>
</feature>
<feature type="transmembrane region" description="Helical" evidence="10">
    <location>
        <begin position="825"/>
        <end position="853"/>
    </location>
</feature>
<dbReference type="GeneID" id="113493522"/>
<dbReference type="CDD" id="cd03244">
    <property type="entry name" value="ABCC_MRP_domain2"/>
    <property type="match status" value="1"/>
</dbReference>
<dbReference type="PROSITE" id="PS50929">
    <property type="entry name" value="ABC_TM1F"/>
    <property type="match status" value="2"/>
</dbReference>
<evidence type="ECO:0000256" key="6">
    <source>
        <dbReference type="ARBA" id="ARBA00022840"/>
    </source>
</evidence>
<dbReference type="SUPFAM" id="SSF90123">
    <property type="entry name" value="ABC transporter transmembrane region"/>
    <property type="match status" value="2"/>
</dbReference>
<dbReference type="InterPro" id="IPR027417">
    <property type="entry name" value="P-loop_NTPase"/>
</dbReference>
<dbReference type="CDD" id="cd03250">
    <property type="entry name" value="ABCC_MRP_domain1"/>
    <property type="match status" value="1"/>
</dbReference>
<dbReference type="Pfam" id="PF00664">
    <property type="entry name" value="ABC_membrane"/>
    <property type="match status" value="2"/>
</dbReference>
<dbReference type="FunFam" id="1.20.1560.10:FF:000026">
    <property type="entry name" value="Multidrug resistance-associated protein lethal(2)03659"/>
    <property type="match status" value="1"/>
</dbReference>
<evidence type="ECO:0000256" key="7">
    <source>
        <dbReference type="ARBA" id="ARBA00022989"/>
    </source>
</evidence>
<feature type="transmembrane region" description="Helical" evidence="10">
    <location>
        <begin position="319"/>
        <end position="342"/>
    </location>
</feature>
<dbReference type="Proteomes" id="UP000322000">
    <property type="component" value="Chromosome 4"/>
</dbReference>
<dbReference type="RefSeq" id="XP_026727333.1">
    <property type="nucleotide sequence ID" value="XM_026871532.1"/>
</dbReference>
<sequence length="1364" mass="151739">MESKVSLKQKNPYEESNFLAKIFLTFSFSLFRRGYKQGLTVNDLWRALDADQSGRLGDRLEEAWEKELDTAKRKGVKPSLSRAIVSSFWVEYMLCGLLVGLLFIFLWPLIPFTLALFINYFSEDKTPEAYRNAHIYNFLLNFLSIVTALILNHAQISQGRVGMRVRIASCSLIYRKILKLDRTGLNKTEPGQVINLMSNDVNRFDLVALFLNYLWVMPIVVPVVSYLVWQHIRWAVFAALLVIFVQTVLVQAYLSNRQGVLRGKIAKRTDERVKVMSELVNGVQVIKMYAWETPFEKLVDRLRKLEVGFIMSTSMIKGFSTALSVFTERFILFSAIVAFVLIGGDIRAEIAFSMVQYFNLLQLACNIFFPMALAFLAETKVSIRRLEEFLLLDELQSLKDSKKEANIYGSKAINVNGTDNEKPRHTGVVLTGLSASWDADAIVNTLRDINLTAFPGEFVGIAGLVGSGKSSLLQVILGELSPSQGSLSLGGGRISYASQEPWLFVASVRQNILFGLPYDRVRYKKVVTACALVRDFEQLPAGDSTLVGERGISLSGGQRARIGLARACYRQADIYLLDDPLSAVDTHVGKHLVTECVNGLLKNSTRILVTHQLHHLKTADKVIILHNGEIETQGSFDDVSRSPLFAELLQEEEQPEAPKATFLRQRTLSIQSHTSTTSTVKDGVVQEDQEEQSEITGTGRVPASVYSKYFRAGAGWGLLLSTIISVLLAQVVTSISDLWLTHWMNDVEKKHEINEMESLRLNSLANGNFSNDGNETTTMASTIITNITTPTSTIAPNLTVIGTMMKTAFAMQNITTGYEEYNHEFYIYIWGIAILGCIILTTGRSILFLWVCMRSSIKLHNQMFSNILAATMRFFDTNPSGRILNRFSKDMGVVDEILPRMYLDSIQIFMVMLGILVMVAIVNPYMLLTTGVCAILMYIWTIVFLSTAQAIKRVEGVTRSPVFSHVSATMAGLSTVRACGAEKMLRDQFDDKQDVHTAAWYLTLLTNTAFSIWLSLICASYVVIVAYTFLLLDDGTTKAGNVGLAISQGLILVNMVQYGVKQVTEVISQMTSVERVVQFTSLPREDNSGPPPPAGWPKRARLVFKDLTLRYDKDADPVLKKLNIVIESGWKVGVVGRTGAGKSSLISALFRLAPIEGNVFIDDVDSKDIALKELRAKISIIPQEPVLFSASLRYNMDPFDKYTDAEIWQALEQVELKRSVTSLSSAVQSGGSNFSAGQRQLLCLARAALGRNKLLVLDEATANVDPNTDALIQKSIRTHFADCTVLTVAHRLHTVADSDRVVVMEAGEIVEAGHPHELLQQPDGHFTRMVQQLGPAAEQSLRDLAESAHAQHIKYVDADENNQS</sequence>
<feature type="region of interest" description="Disordered" evidence="9">
    <location>
        <begin position="673"/>
        <end position="697"/>
    </location>
</feature>
<evidence type="ECO:0000256" key="9">
    <source>
        <dbReference type="SAM" id="MobiDB-lite"/>
    </source>
</evidence>
<dbReference type="GO" id="GO:0016887">
    <property type="term" value="F:ATP hydrolysis activity"/>
    <property type="evidence" value="ECO:0007669"/>
    <property type="project" value="InterPro"/>
</dbReference>
<protein>
    <submittedName>
        <fullName evidence="14">Probable multidrug resistance-associated protein lethal(2)03659</fullName>
    </submittedName>
</protein>
<dbReference type="InParanoid" id="A0A7E5VGA4"/>
<gene>
    <name evidence="14" type="primary">LOC113493522</name>
</gene>
<evidence type="ECO:0000256" key="10">
    <source>
        <dbReference type="SAM" id="Phobius"/>
    </source>
</evidence>
<dbReference type="PROSITE" id="PS50893">
    <property type="entry name" value="ABC_TRANSPORTER_2"/>
    <property type="match status" value="2"/>
</dbReference>
<dbReference type="InterPro" id="IPR036640">
    <property type="entry name" value="ABC1_TM_sf"/>
</dbReference>
<feature type="transmembrane region" description="Helical" evidence="10">
    <location>
        <begin position="354"/>
        <end position="376"/>
    </location>
</feature>
<dbReference type="Pfam" id="PF00005">
    <property type="entry name" value="ABC_tran"/>
    <property type="match status" value="2"/>
</dbReference>
<dbReference type="Gene3D" id="1.20.1560.10">
    <property type="entry name" value="ABC transporter type 1, transmembrane domain"/>
    <property type="match status" value="2"/>
</dbReference>
<dbReference type="FunFam" id="3.40.50.300:FF:000163">
    <property type="entry name" value="Multidrug resistance-associated protein member 4"/>
    <property type="match status" value="1"/>
</dbReference>
<dbReference type="InterPro" id="IPR011527">
    <property type="entry name" value="ABC1_TM_dom"/>
</dbReference>
<name>A0A7E5VGA4_TRINI</name>
<dbReference type="CDD" id="cd18580">
    <property type="entry name" value="ABC_6TM_ABCC_D2"/>
    <property type="match status" value="1"/>
</dbReference>
<feature type="transmembrane region" description="Helical" evidence="10">
    <location>
        <begin position="234"/>
        <end position="254"/>
    </location>
</feature>
<dbReference type="SUPFAM" id="SSF52540">
    <property type="entry name" value="P-loop containing nucleoside triphosphate hydrolases"/>
    <property type="match status" value="2"/>
</dbReference>
<evidence type="ECO:0000256" key="3">
    <source>
        <dbReference type="ARBA" id="ARBA00022692"/>
    </source>
</evidence>
<feature type="domain" description="ABC transmembrane type-1" evidence="12">
    <location>
        <begin position="723"/>
        <end position="1068"/>
    </location>
</feature>
<dbReference type="CDD" id="cd18579">
    <property type="entry name" value="ABC_6TM_ABCC_D1"/>
    <property type="match status" value="1"/>
</dbReference>
<feature type="transmembrane region" description="Helical" evidence="10">
    <location>
        <begin position="927"/>
        <end position="945"/>
    </location>
</feature>
<keyword evidence="8 10" id="KW-0472">Membrane</keyword>
<evidence type="ECO:0000256" key="5">
    <source>
        <dbReference type="ARBA" id="ARBA00022741"/>
    </source>
</evidence>
<reference evidence="14" key="1">
    <citation type="submission" date="2025-08" db="UniProtKB">
        <authorList>
            <consortium name="RefSeq"/>
        </authorList>
    </citation>
    <scope>IDENTIFICATION</scope>
</reference>
<dbReference type="GO" id="GO:0016020">
    <property type="term" value="C:membrane"/>
    <property type="evidence" value="ECO:0007669"/>
    <property type="project" value="UniProtKB-SubCell"/>
</dbReference>
<evidence type="ECO:0000259" key="12">
    <source>
        <dbReference type="PROSITE" id="PS50929"/>
    </source>
</evidence>
<dbReference type="PANTHER" id="PTHR24223:SF415">
    <property type="entry name" value="FI20190P1"/>
    <property type="match status" value="1"/>
</dbReference>
<keyword evidence="2" id="KW-0813">Transport</keyword>
<accession>A0A7E5VGA4</accession>
<dbReference type="InterPro" id="IPR044746">
    <property type="entry name" value="ABCC_6TM_D1"/>
</dbReference>
<dbReference type="InterPro" id="IPR003439">
    <property type="entry name" value="ABC_transporter-like_ATP-bd"/>
</dbReference>
<keyword evidence="3 10" id="KW-0812">Transmembrane</keyword>
<dbReference type="InterPro" id="IPR017871">
    <property type="entry name" value="ABC_transporter-like_CS"/>
</dbReference>
<dbReference type="SMART" id="SM00382">
    <property type="entry name" value="AAA"/>
    <property type="match status" value="2"/>
</dbReference>
<keyword evidence="13" id="KW-1185">Reference proteome</keyword>
<keyword evidence="6" id="KW-0067">ATP-binding</keyword>